<gene>
    <name evidence="1" type="ORF">PAXRUDRAFT_149518</name>
</gene>
<reference evidence="2" key="2">
    <citation type="submission" date="2015-01" db="EMBL/GenBank/DDBJ databases">
        <title>Evolutionary Origins and Diversification of the Mycorrhizal Mutualists.</title>
        <authorList>
            <consortium name="DOE Joint Genome Institute"/>
            <consortium name="Mycorrhizal Genomics Consortium"/>
            <person name="Kohler A."/>
            <person name="Kuo A."/>
            <person name="Nagy L.G."/>
            <person name="Floudas D."/>
            <person name="Copeland A."/>
            <person name="Barry K.W."/>
            <person name="Cichocki N."/>
            <person name="Veneault-Fourrey C."/>
            <person name="LaButti K."/>
            <person name="Lindquist E.A."/>
            <person name="Lipzen A."/>
            <person name="Lundell T."/>
            <person name="Morin E."/>
            <person name="Murat C."/>
            <person name="Riley R."/>
            <person name="Ohm R."/>
            <person name="Sun H."/>
            <person name="Tunlid A."/>
            <person name="Henrissat B."/>
            <person name="Grigoriev I.V."/>
            <person name="Hibbett D.S."/>
            <person name="Martin F."/>
        </authorList>
    </citation>
    <scope>NUCLEOTIDE SEQUENCE [LARGE SCALE GENOMIC DNA]</scope>
    <source>
        <strain evidence="2">Ve08.2h10</strain>
    </source>
</reference>
<dbReference type="InParanoid" id="A0A0D0DJV5"/>
<evidence type="ECO:0000313" key="2">
    <source>
        <dbReference type="Proteomes" id="UP000054538"/>
    </source>
</evidence>
<organism evidence="1 2">
    <name type="scientific">Paxillus rubicundulus Ve08.2h10</name>
    <dbReference type="NCBI Taxonomy" id="930991"/>
    <lineage>
        <taxon>Eukaryota</taxon>
        <taxon>Fungi</taxon>
        <taxon>Dikarya</taxon>
        <taxon>Basidiomycota</taxon>
        <taxon>Agaricomycotina</taxon>
        <taxon>Agaricomycetes</taxon>
        <taxon>Agaricomycetidae</taxon>
        <taxon>Boletales</taxon>
        <taxon>Paxilineae</taxon>
        <taxon>Paxillaceae</taxon>
        <taxon>Paxillus</taxon>
    </lineage>
</organism>
<proteinExistence type="predicted"/>
<dbReference type="AlphaFoldDB" id="A0A0D0DJV5"/>
<reference evidence="1 2" key="1">
    <citation type="submission" date="2014-04" db="EMBL/GenBank/DDBJ databases">
        <authorList>
            <consortium name="DOE Joint Genome Institute"/>
            <person name="Kuo A."/>
            <person name="Kohler A."/>
            <person name="Jargeat P."/>
            <person name="Nagy L.G."/>
            <person name="Floudas D."/>
            <person name="Copeland A."/>
            <person name="Barry K.W."/>
            <person name="Cichocki N."/>
            <person name="Veneault-Fourrey C."/>
            <person name="LaButti K."/>
            <person name="Lindquist E.A."/>
            <person name="Lipzen A."/>
            <person name="Lundell T."/>
            <person name="Morin E."/>
            <person name="Murat C."/>
            <person name="Sun H."/>
            <person name="Tunlid A."/>
            <person name="Henrissat B."/>
            <person name="Grigoriev I.V."/>
            <person name="Hibbett D.S."/>
            <person name="Martin F."/>
            <person name="Nordberg H.P."/>
            <person name="Cantor M.N."/>
            <person name="Hua S.X."/>
        </authorList>
    </citation>
    <scope>NUCLEOTIDE SEQUENCE [LARGE SCALE GENOMIC DNA]</scope>
    <source>
        <strain evidence="1 2">Ve08.2h10</strain>
    </source>
</reference>
<protein>
    <submittedName>
        <fullName evidence="1">Uncharacterized protein</fullName>
    </submittedName>
</protein>
<accession>A0A0D0DJV5</accession>
<name>A0A0D0DJV5_9AGAM</name>
<evidence type="ECO:0000313" key="1">
    <source>
        <dbReference type="EMBL" id="KIK91418.1"/>
    </source>
</evidence>
<dbReference type="HOGENOM" id="CLU_2518712_0_0_1"/>
<sequence length="85" mass="10115">TKGKGTTLDQFKSSMKDQLDGFNKETHNMKITTSMLNHERYNTKIKFHMHEREISHLEAECIQVCTEADEQHWHELEMKKPEIEL</sequence>
<feature type="non-terminal residue" evidence="1">
    <location>
        <position position="1"/>
    </location>
</feature>
<dbReference type="Proteomes" id="UP000054538">
    <property type="component" value="Unassembled WGS sequence"/>
</dbReference>
<dbReference type="EMBL" id="KN825389">
    <property type="protein sequence ID" value="KIK91418.1"/>
    <property type="molecule type" value="Genomic_DNA"/>
</dbReference>
<keyword evidence="2" id="KW-1185">Reference proteome</keyword>